<reference evidence="2 3" key="2">
    <citation type="journal article" date="2016" name="Int. J. Syst. Evol. Microbiol.">
        <title>Flavisolibacter tropicus sp. nov., isolated from tropical soil.</title>
        <authorList>
            <person name="Lee J.J."/>
            <person name="Kang M.S."/>
            <person name="Kim G.S."/>
            <person name="Lee C.S."/>
            <person name="Lim S."/>
            <person name="Lee J."/>
            <person name="Roh S.H."/>
            <person name="Kang H."/>
            <person name="Ha J.M."/>
            <person name="Bae S."/>
            <person name="Jung H.Y."/>
            <person name="Kim M.K."/>
        </authorList>
    </citation>
    <scope>NUCLEOTIDE SEQUENCE [LARGE SCALE GENOMIC DNA]</scope>
    <source>
        <strain evidence="2 3">LCS9</strain>
    </source>
</reference>
<accession>A0A172TZ50</accession>
<feature type="transmembrane region" description="Helical" evidence="1">
    <location>
        <begin position="59"/>
        <end position="82"/>
    </location>
</feature>
<feature type="transmembrane region" description="Helical" evidence="1">
    <location>
        <begin position="33"/>
        <end position="53"/>
    </location>
</feature>
<feature type="transmembrane region" description="Helical" evidence="1">
    <location>
        <begin position="149"/>
        <end position="165"/>
    </location>
</feature>
<proteinExistence type="predicted"/>
<dbReference type="EMBL" id="CP011390">
    <property type="protein sequence ID" value="ANE52276.1"/>
    <property type="molecule type" value="Genomic_DNA"/>
</dbReference>
<reference evidence="3" key="1">
    <citation type="submission" date="2015-01" db="EMBL/GenBank/DDBJ databases">
        <title>Flavisolibacter sp./LCS9/ whole genome sequencing.</title>
        <authorList>
            <person name="Kim M.K."/>
            <person name="Srinivasan S."/>
            <person name="Lee J.-J."/>
        </authorList>
    </citation>
    <scope>NUCLEOTIDE SEQUENCE [LARGE SCALE GENOMIC DNA]</scope>
    <source>
        <strain evidence="3">LCS9</strain>
    </source>
</reference>
<gene>
    <name evidence="2" type="ORF">SY85_19090</name>
</gene>
<protein>
    <submittedName>
        <fullName evidence="2">Uncharacterized protein</fullName>
    </submittedName>
</protein>
<keyword evidence="1" id="KW-0472">Membrane</keyword>
<name>A0A172TZ50_9BACT</name>
<keyword evidence="1" id="KW-1133">Transmembrane helix</keyword>
<dbReference type="KEGG" id="fla:SY85_19090"/>
<sequence>MEERRMTEQESMLIIQQMIHTAKNEQKDNGKGWILWGWLLLAASILTFFNIQFRWFSTFFFWNAFGGIALLFFIYTVMRFFFGKGQEPVRTYTGDLFERLNIGFFIFLAFIIVSINMGVGPEKGFSILIGLYGFWVLIYGTALNFKPSIIGAYITWAIAFVSLFIREFQWIMLLHGVAVLCGYIIPGHLANVEFNKIQKETSLKSV</sequence>
<feature type="transmembrane region" description="Helical" evidence="1">
    <location>
        <begin position="102"/>
        <end position="119"/>
    </location>
</feature>
<evidence type="ECO:0000256" key="1">
    <source>
        <dbReference type="SAM" id="Phobius"/>
    </source>
</evidence>
<evidence type="ECO:0000313" key="3">
    <source>
        <dbReference type="Proteomes" id="UP000077177"/>
    </source>
</evidence>
<keyword evidence="1" id="KW-0812">Transmembrane</keyword>
<dbReference type="AlphaFoldDB" id="A0A172TZ50"/>
<keyword evidence="3" id="KW-1185">Reference proteome</keyword>
<dbReference type="OrthoDB" id="670335at2"/>
<dbReference type="RefSeq" id="WP_066406579.1">
    <property type="nucleotide sequence ID" value="NZ_CP011390.1"/>
</dbReference>
<feature type="transmembrane region" description="Helical" evidence="1">
    <location>
        <begin position="171"/>
        <end position="190"/>
    </location>
</feature>
<evidence type="ECO:0000313" key="2">
    <source>
        <dbReference type="EMBL" id="ANE52276.1"/>
    </source>
</evidence>
<dbReference type="Proteomes" id="UP000077177">
    <property type="component" value="Chromosome"/>
</dbReference>
<dbReference type="STRING" id="1492898.SY85_19090"/>
<feature type="transmembrane region" description="Helical" evidence="1">
    <location>
        <begin position="125"/>
        <end position="142"/>
    </location>
</feature>
<organism evidence="2 3">
    <name type="scientific">Flavisolibacter tropicus</name>
    <dbReference type="NCBI Taxonomy" id="1492898"/>
    <lineage>
        <taxon>Bacteria</taxon>
        <taxon>Pseudomonadati</taxon>
        <taxon>Bacteroidota</taxon>
        <taxon>Chitinophagia</taxon>
        <taxon>Chitinophagales</taxon>
        <taxon>Chitinophagaceae</taxon>
        <taxon>Flavisolibacter</taxon>
    </lineage>
</organism>